<comment type="catalytic activity">
    <reaction evidence="1">
        <text>Random endo-hydrolysis of N-acetyl-beta-D-glucosaminide (1-&gt;4)-beta-linkages in chitin and chitodextrins.</text>
        <dbReference type="EC" id="3.2.1.14"/>
    </reaction>
</comment>
<dbReference type="GO" id="GO:0005975">
    <property type="term" value="P:carbohydrate metabolic process"/>
    <property type="evidence" value="ECO:0007669"/>
    <property type="project" value="InterPro"/>
</dbReference>
<feature type="active site" description="Proton donor" evidence="16">
    <location>
        <position position="123"/>
    </location>
</feature>
<feature type="domain" description="GH16" evidence="20">
    <location>
        <begin position="22"/>
        <end position="242"/>
    </location>
</feature>
<evidence type="ECO:0000256" key="5">
    <source>
        <dbReference type="ARBA" id="ARBA00022679"/>
    </source>
</evidence>
<reference evidence="21 22" key="1">
    <citation type="journal article" date="2014" name="BMC Genomics">
        <title>Genome sequencing of four Aureobasidium pullulans varieties: biotechnological potential, stress tolerance, and description of new species.</title>
        <authorList>
            <person name="Gostin Ar C."/>
            <person name="Ohm R.A."/>
            <person name="Kogej T."/>
            <person name="Sonjak S."/>
            <person name="Turk M."/>
            <person name="Zajc J."/>
            <person name="Zalar P."/>
            <person name="Grube M."/>
            <person name="Sun H."/>
            <person name="Han J."/>
            <person name="Sharma A."/>
            <person name="Chiniquy J."/>
            <person name="Ngan C.Y."/>
            <person name="Lipzen A."/>
            <person name="Barry K."/>
            <person name="Grigoriev I.V."/>
            <person name="Gunde-Cimerman N."/>
        </authorList>
    </citation>
    <scope>NUCLEOTIDE SEQUENCE [LARGE SCALE GENOMIC DNA]</scope>
    <source>
        <strain evidence="21 22">EXF-2481</strain>
    </source>
</reference>
<feature type="compositionally biased region" description="Polar residues" evidence="18">
    <location>
        <begin position="386"/>
        <end position="395"/>
    </location>
</feature>
<gene>
    <name evidence="21" type="ORF">AUEXF2481DRAFT_41988</name>
</gene>
<dbReference type="GO" id="GO:0008843">
    <property type="term" value="F:endochitinase activity"/>
    <property type="evidence" value="ECO:0007669"/>
    <property type="project" value="UniProtKB-EC"/>
</dbReference>
<dbReference type="SUPFAM" id="SSF49899">
    <property type="entry name" value="Concanavalin A-like lectins/glucanases"/>
    <property type="match status" value="1"/>
</dbReference>
<organism evidence="21 22">
    <name type="scientific">Aureobasidium subglaciale (strain EXF-2481)</name>
    <name type="common">Aureobasidium pullulans var. subglaciale</name>
    <dbReference type="NCBI Taxonomy" id="1043005"/>
    <lineage>
        <taxon>Eukaryota</taxon>
        <taxon>Fungi</taxon>
        <taxon>Dikarya</taxon>
        <taxon>Ascomycota</taxon>
        <taxon>Pezizomycotina</taxon>
        <taxon>Dothideomycetes</taxon>
        <taxon>Dothideomycetidae</taxon>
        <taxon>Dothideales</taxon>
        <taxon>Saccotheciaceae</taxon>
        <taxon>Aureobasidium</taxon>
    </lineage>
</organism>
<dbReference type="Pfam" id="PF00722">
    <property type="entry name" value="Glyco_hydro_16"/>
    <property type="match status" value="1"/>
</dbReference>
<dbReference type="GeneID" id="25367021"/>
<dbReference type="OrthoDB" id="4781at2759"/>
<dbReference type="InterPro" id="IPR013320">
    <property type="entry name" value="ConA-like_dom_sf"/>
</dbReference>
<dbReference type="GO" id="GO:0098552">
    <property type="term" value="C:side of membrane"/>
    <property type="evidence" value="ECO:0007669"/>
    <property type="project" value="UniProtKB-KW"/>
</dbReference>
<feature type="disulfide bond" evidence="17">
    <location>
        <begin position="26"/>
        <end position="33"/>
    </location>
</feature>
<comment type="subcellular location">
    <subcellularLocation>
        <location evidence="2">Membrane</location>
        <topology evidence="2">Lipid-anchor</topology>
        <topology evidence="2">GPI-anchor</topology>
    </subcellularLocation>
</comment>
<dbReference type="AlphaFoldDB" id="A0A074Y6D6"/>
<sequence length="417" mass="43208">MYFARNSALAGLAVIPLAFAQTYTSCNPMEKSCPNDVGLNSASFACDFTEGKSALASWSTATGTTLSYDGTKGAQFVINGKNQAPTISSNFYIFFGRVDVTMQAAPGTGIVSSMVLQSEDLDEIDWEWLGGDTTQAQTNYFGKGNTTSYDRGTYQSVSSPQTVMHTYSFDWTKDKVDWLIDGQIVRTLKYADAVGGKNFPQTPMRLKLGNWIAGDPDTNAKGTIEWAGGETDFSKVPFTMYVKTVSVTNYNPAKEYQWSDRSGSYESIKLVDGSSSSSSSGSSGSSSASGSSGSASKSASQTVSLKSTAVISNSLNTIAPTSSISVRKAQAQGSAAVVLTSNSTSTASTLKSVISSISASATSASASKSSSHSSSASSSSSATSSQPAQQSTGAGVSNTAATGLLSVVGAAMAYLIL</sequence>
<feature type="active site" description="Proton donor" evidence="16">
    <location>
        <position position="127"/>
    </location>
</feature>
<dbReference type="RefSeq" id="XP_013341802.1">
    <property type="nucleotide sequence ID" value="XM_013486348.1"/>
</dbReference>
<accession>A0A074Y6D6</accession>
<evidence type="ECO:0000256" key="10">
    <source>
        <dbReference type="ARBA" id="ARBA00023288"/>
    </source>
</evidence>
<keyword evidence="6 19" id="KW-0732">Signal</keyword>
<evidence type="ECO:0000256" key="18">
    <source>
        <dbReference type="SAM" id="MobiDB-lite"/>
    </source>
</evidence>
<dbReference type="PANTHER" id="PTHR10963:SF27">
    <property type="entry name" value="GLYCOSIDASE-RELATED"/>
    <property type="match status" value="1"/>
</dbReference>
<feature type="region of interest" description="Disordered" evidence="18">
    <location>
        <begin position="274"/>
        <end position="299"/>
    </location>
</feature>
<evidence type="ECO:0000256" key="9">
    <source>
        <dbReference type="ARBA" id="ARBA00023180"/>
    </source>
</evidence>
<dbReference type="OMA" id="PTIRTGK"/>
<evidence type="ECO:0000256" key="15">
    <source>
        <dbReference type="PIRNR" id="PIRNR037299"/>
    </source>
</evidence>
<dbReference type="InterPro" id="IPR000757">
    <property type="entry name" value="Beta-glucanase-like"/>
</dbReference>
<dbReference type="HOGENOM" id="CLU_027506_3_2_1"/>
<evidence type="ECO:0000256" key="8">
    <source>
        <dbReference type="ARBA" id="ARBA00023136"/>
    </source>
</evidence>
<evidence type="ECO:0000256" key="7">
    <source>
        <dbReference type="ARBA" id="ARBA00022801"/>
    </source>
</evidence>
<keyword evidence="17" id="KW-1015">Disulfide bond</keyword>
<keyword evidence="12" id="KW-0961">Cell wall biogenesis/degradation</keyword>
<dbReference type="CDD" id="cd02183">
    <property type="entry name" value="GH16_fungal_CRH1_transglycosylase"/>
    <property type="match status" value="1"/>
</dbReference>
<dbReference type="GO" id="GO:0009277">
    <property type="term" value="C:fungal-type cell wall"/>
    <property type="evidence" value="ECO:0007669"/>
    <property type="project" value="TreeGrafter"/>
</dbReference>
<evidence type="ECO:0000256" key="14">
    <source>
        <dbReference type="ARBA" id="ARBA00093308"/>
    </source>
</evidence>
<dbReference type="PIRSF" id="PIRSF037299">
    <property type="entry name" value="Glycosidase_CRH1_prd"/>
    <property type="match status" value="1"/>
</dbReference>
<keyword evidence="3" id="KW-0336">GPI-anchor</keyword>
<keyword evidence="22" id="KW-1185">Reference proteome</keyword>
<feature type="signal peptide" evidence="19">
    <location>
        <begin position="1"/>
        <end position="20"/>
    </location>
</feature>
<keyword evidence="4" id="KW-0328">Glycosyltransferase</keyword>
<evidence type="ECO:0000259" key="20">
    <source>
        <dbReference type="PROSITE" id="PS51762"/>
    </source>
</evidence>
<feature type="chain" id="PRO_5001703023" description="Crh-like protein" evidence="19">
    <location>
        <begin position="21"/>
        <end position="417"/>
    </location>
</feature>
<dbReference type="PANTHER" id="PTHR10963">
    <property type="entry name" value="GLYCOSYL HYDROLASE-RELATED"/>
    <property type="match status" value="1"/>
</dbReference>
<evidence type="ECO:0000313" key="21">
    <source>
        <dbReference type="EMBL" id="KEQ93260.1"/>
    </source>
</evidence>
<comment type="function">
    <text evidence="14">Dual chitinase/transglycosylase that plays a role in cell wall architecture. Chitinase and transglycosylase activities are coupled. Required for the polysaccharide cross-linking at the septa and the cell wall. More specifically, transfers chitin to 1,6-beta-glucan in the cell wall.</text>
</comment>
<name>A0A074Y6D6_AURSE</name>
<keyword evidence="9" id="KW-0325">Glycoprotein</keyword>
<evidence type="ECO:0000256" key="3">
    <source>
        <dbReference type="ARBA" id="ARBA00022622"/>
    </source>
</evidence>
<dbReference type="EMBL" id="KL584766">
    <property type="protein sequence ID" value="KEQ93260.1"/>
    <property type="molecule type" value="Genomic_DNA"/>
</dbReference>
<dbReference type="STRING" id="1043005.A0A074Y6D6"/>
<keyword evidence="5" id="KW-0808">Transferase</keyword>
<evidence type="ECO:0000256" key="6">
    <source>
        <dbReference type="ARBA" id="ARBA00022729"/>
    </source>
</evidence>
<evidence type="ECO:0000256" key="11">
    <source>
        <dbReference type="ARBA" id="ARBA00023295"/>
    </source>
</evidence>
<evidence type="ECO:0000256" key="17">
    <source>
        <dbReference type="PIRSR" id="PIRSR037299-2"/>
    </source>
</evidence>
<dbReference type="GO" id="GO:0016757">
    <property type="term" value="F:glycosyltransferase activity"/>
    <property type="evidence" value="ECO:0007669"/>
    <property type="project" value="UniProtKB-KW"/>
</dbReference>
<feature type="region of interest" description="Disordered" evidence="18">
    <location>
        <begin position="366"/>
        <end position="395"/>
    </location>
</feature>
<dbReference type="InParanoid" id="A0A074Y6D6"/>
<dbReference type="PROSITE" id="PS51762">
    <property type="entry name" value="GH16_2"/>
    <property type="match status" value="1"/>
</dbReference>
<evidence type="ECO:0000256" key="16">
    <source>
        <dbReference type="PIRSR" id="PIRSR037299-1"/>
    </source>
</evidence>
<dbReference type="GO" id="GO:0031505">
    <property type="term" value="P:fungal-type cell wall organization"/>
    <property type="evidence" value="ECO:0007669"/>
    <property type="project" value="TreeGrafter"/>
</dbReference>
<protein>
    <recommendedName>
        <fullName evidence="15">Crh-like protein</fullName>
        <ecNumber evidence="15">3.2.-.-</ecNumber>
    </recommendedName>
</protein>
<evidence type="ECO:0000256" key="13">
    <source>
        <dbReference type="ARBA" id="ARBA00038074"/>
    </source>
</evidence>
<keyword evidence="8 15" id="KW-0472">Membrane</keyword>
<keyword evidence="11" id="KW-0326">Glycosidase</keyword>
<evidence type="ECO:0000256" key="1">
    <source>
        <dbReference type="ARBA" id="ARBA00000822"/>
    </source>
</evidence>
<dbReference type="Proteomes" id="UP000030641">
    <property type="component" value="Unassembled WGS sequence"/>
</dbReference>
<evidence type="ECO:0000256" key="4">
    <source>
        <dbReference type="ARBA" id="ARBA00022676"/>
    </source>
</evidence>
<feature type="compositionally biased region" description="Low complexity" evidence="18">
    <location>
        <begin position="366"/>
        <end position="385"/>
    </location>
</feature>
<keyword evidence="10" id="KW-0449">Lipoprotein</keyword>
<proteinExistence type="inferred from homology"/>
<comment type="similarity">
    <text evidence="13">Belongs to the glycosyl hydrolase 16 family. CRH1 subfamily.</text>
</comment>
<dbReference type="FunFam" id="2.60.120.200:FF:000152">
    <property type="entry name" value="Cell wall glucanase"/>
    <property type="match status" value="1"/>
</dbReference>
<keyword evidence="7 15" id="KW-0378">Hydrolase</keyword>
<dbReference type="InterPro" id="IPR017168">
    <property type="entry name" value="CHR-like"/>
</dbReference>
<evidence type="ECO:0000256" key="19">
    <source>
        <dbReference type="SAM" id="SignalP"/>
    </source>
</evidence>
<dbReference type="EC" id="3.2.-.-" evidence="15"/>
<evidence type="ECO:0000256" key="12">
    <source>
        <dbReference type="ARBA" id="ARBA00023316"/>
    </source>
</evidence>
<evidence type="ECO:0000256" key="2">
    <source>
        <dbReference type="ARBA" id="ARBA00004589"/>
    </source>
</evidence>
<evidence type="ECO:0000313" key="22">
    <source>
        <dbReference type="Proteomes" id="UP000030641"/>
    </source>
</evidence>
<dbReference type="InterPro" id="IPR050546">
    <property type="entry name" value="Glycosyl_Hydrlase_16"/>
</dbReference>
<dbReference type="Gene3D" id="2.60.120.200">
    <property type="match status" value="1"/>
</dbReference>